<dbReference type="SMART" id="SM00508">
    <property type="entry name" value="PostSET"/>
    <property type="match status" value="1"/>
</dbReference>
<dbReference type="EMBL" id="LIAE01006897">
    <property type="protein sequence ID" value="PAV84035.1"/>
    <property type="molecule type" value="Genomic_DNA"/>
</dbReference>
<comment type="catalytic activity">
    <reaction evidence="12">
        <text>N(6)-methyl-L-lysyl(4)-[histone H3] + S-adenosyl-L-methionine = N(6),N(6)-dimethyl-L-lysyl(4)-[histone H3] + S-adenosyl-L-homocysteine + H(+)</text>
        <dbReference type="Rhea" id="RHEA:60268"/>
        <dbReference type="Rhea" id="RHEA-COMP:15540"/>
        <dbReference type="Rhea" id="RHEA-COMP:15543"/>
        <dbReference type="ChEBI" id="CHEBI:15378"/>
        <dbReference type="ChEBI" id="CHEBI:57856"/>
        <dbReference type="ChEBI" id="CHEBI:59789"/>
        <dbReference type="ChEBI" id="CHEBI:61929"/>
        <dbReference type="ChEBI" id="CHEBI:61976"/>
    </reaction>
</comment>
<feature type="compositionally biased region" description="Acidic residues" evidence="14">
    <location>
        <begin position="553"/>
        <end position="570"/>
    </location>
</feature>
<keyword evidence="4" id="KW-0808">Transferase</keyword>
<dbReference type="PANTHER" id="PTHR45814">
    <property type="entry name" value="HISTONE-LYSINE N-METHYLTRANSFERASE SETD1"/>
    <property type="match status" value="1"/>
</dbReference>
<dbReference type="OrthoDB" id="308383at2759"/>
<feature type="compositionally biased region" description="Polar residues" evidence="14">
    <location>
        <begin position="10"/>
        <end position="19"/>
    </location>
</feature>
<evidence type="ECO:0000256" key="9">
    <source>
        <dbReference type="ARBA" id="ARBA00023163"/>
    </source>
</evidence>
<comment type="catalytic activity">
    <reaction evidence="13">
        <text>N(6),N(6)-dimethyl-L-lysyl(4)-[histone H3] + S-adenosyl-L-methionine = N(6),N(6),N(6)-trimethyl-L-lysyl(4)-[histone H3] + S-adenosyl-L-homocysteine + H(+)</text>
        <dbReference type="Rhea" id="RHEA:60272"/>
        <dbReference type="Rhea" id="RHEA-COMP:15537"/>
        <dbReference type="Rhea" id="RHEA-COMP:15540"/>
        <dbReference type="ChEBI" id="CHEBI:15378"/>
        <dbReference type="ChEBI" id="CHEBI:57856"/>
        <dbReference type="ChEBI" id="CHEBI:59789"/>
        <dbReference type="ChEBI" id="CHEBI:61961"/>
        <dbReference type="ChEBI" id="CHEBI:61976"/>
    </reaction>
</comment>
<comment type="caution">
    <text evidence="17">The sequence shown here is derived from an EMBL/GenBank/DDBJ whole genome shotgun (WGS) entry which is preliminary data.</text>
</comment>
<keyword evidence="6" id="KW-0156">Chromatin regulator</keyword>
<dbReference type="PROSITE" id="PS50280">
    <property type="entry name" value="SET"/>
    <property type="match status" value="1"/>
</dbReference>
<dbReference type="SUPFAM" id="SSF54928">
    <property type="entry name" value="RNA-binding domain, RBD"/>
    <property type="match status" value="1"/>
</dbReference>
<keyword evidence="10" id="KW-0539">Nucleus</keyword>
<dbReference type="SUPFAM" id="SSF82199">
    <property type="entry name" value="SET domain"/>
    <property type="match status" value="1"/>
</dbReference>
<keyword evidence="9" id="KW-0804">Transcription</keyword>
<dbReference type="EC" id="2.1.1.354" evidence="2"/>
<feature type="region of interest" description="Disordered" evidence="14">
    <location>
        <begin position="553"/>
        <end position="578"/>
    </location>
</feature>
<feature type="compositionally biased region" description="Polar residues" evidence="14">
    <location>
        <begin position="326"/>
        <end position="355"/>
    </location>
</feature>
<feature type="domain" description="Post-SET" evidence="16">
    <location>
        <begin position="1346"/>
        <end position="1362"/>
    </location>
</feature>
<accession>A0A2A2LD68</accession>
<feature type="compositionally biased region" description="Low complexity" evidence="14">
    <location>
        <begin position="40"/>
        <end position="57"/>
    </location>
</feature>
<dbReference type="Proteomes" id="UP000218231">
    <property type="component" value="Unassembled WGS sequence"/>
</dbReference>
<proteinExistence type="predicted"/>
<evidence type="ECO:0000256" key="7">
    <source>
        <dbReference type="ARBA" id="ARBA00022884"/>
    </source>
</evidence>
<keyword evidence="18" id="KW-1185">Reference proteome</keyword>
<evidence type="ECO:0000256" key="11">
    <source>
        <dbReference type="ARBA" id="ARBA00047571"/>
    </source>
</evidence>
<dbReference type="InterPro" id="IPR003616">
    <property type="entry name" value="Post-SET_dom"/>
</dbReference>
<feature type="region of interest" description="Disordered" evidence="14">
    <location>
        <begin position="699"/>
        <end position="860"/>
    </location>
</feature>
<comment type="catalytic activity">
    <reaction evidence="11">
        <text>L-lysyl(4)-[histone H3] + 3 S-adenosyl-L-methionine = N(6),N(6),N(6)-trimethyl-L-lysyl(4)-[histone H3] + 3 S-adenosyl-L-homocysteine + 3 H(+)</text>
        <dbReference type="Rhea" id="RHEA:60260"/>
        <dbReference type="Rhea" id="RHEA-COMP:15537"/>
        <dbReference type="Rhea" id="RHEA-COMP:15547"/>
        <dbReference type="ChEBI" id="CHEBI:15378"/>
        <dbReference type="ChEBI" id="CHEBI:29969"/>
        <dbReference type="ChEBI" id="CHEBI:57856"/>
        <dbReference type="ChEBI" id="CHEBI:59789"/>
        <dbReference type="ChEBI" id="CHEBI:61961"/>
        <dbReference type="EC" id="2.1.1.354"/>
    </reaction>
</comment>
<evidence type="ECO:0000256" key="5">
    <source>
        <dbReference type="ARBA" id="ARBA00022691"/>
    </source>
</evidence>
<keyword evidence="7" id="KW-0694">RNA-binding</keyword>
<dbReference type="InterPro" id="IPR000504">
    <property type="entry name" value="RRM_dom"/>
</dbReference>
<evidence type="ECO:0000256" key="8">
    <source>
        <dbReference type="ARBA" id="ARBA00023015"/>
    </source>
</evidence>
<feature type="compositionally biased region" description="Basic and acidic residues" evidence="14">
    <location>
        <begin position="23"/>
        <end position="38"/>
    </location>
</feature>
<dbReference type="InterPro" id="IPR046341">
    <property type="entry name" value="SET_dom_sf"/>
</dbReference>
<organism evidence="17 18">
    <name type="scientific">Diploscapter pachys</name>
    <dbReference type="NCBI Taxonomy" id="2018661"/>
    <lineage>
        <taxon>Eukaryota</taxon>
        <taxon>Metazoa</taxon>
        <taxon>Ecdysozoa</taxon>
        <taxon>Nematoda</taxon>
        <taxon>Chromadorea</taxon>
        <taxon>Rhabditida</taxon>
        <taxon>Rhabditina</taxon>
        <taxon>Rhabditomorpha</taxon>
        <taxon>Rhabditoidea</taxon>
        <taxon>Rhabditidae</taxon>
        <taxon>Diploscapter</taxon>
    </lineage>
</organism>
<evidence type="ECO:0000256" key="12">
    <source>
        <dbReference type="ARBA" id="ARBA00047583"/>
    </source>
</evidence>
<evidence type="ECO:0000259" key="16">
    <source>
        <dbReference type="PROSITE" id="PS50868"/>
    </source>
</evidence>
<feature type="region of interest" description="Disordered" evidence="14">
    <location>
        <begin position="510"/>
        <end position="531"/>
    </location>
</feature>
<feature type="region of interest" description="Disordered" evidence="14">
    <location>
        <begin position="1009"/>
        <end position="1034"/>
    </location>
</feature>
<feature type="compositionally biased region" description="Polar residues" evidence="14">
    <location>
        <begin position="480"/>
        <end position="495"/>
    </location>
</feature>
<evidence type="ECO:0000313" key="17">
    <source>
        <dbReference type="EMBL" id="PAV84035.1"/>
    </source>
</evidence>
<feature type="compositionally biased region" description="Polar residues" evidence="14">
    <location>
        <begin position="64"/>
        <end position="79"/>
    </location>
</feature>
<feature type="compositionally biased region" description="Low complexity" evidence="14">
    <location>
        <begin position="725"/>
        <end position="759"/>
    </location>
</feature>
<evidence type="ECO:0000256" key="14">
    <source>
        <dbReference type="SAM" id="MobiDB-lite"/>
    </source>
</evidence>
<comment type="subcellular location">
    <subcellularLocation>
        <location evidence="1">Nucleus</location>
    </subcellularLocation>
</comment>
<feature type="compositionally biased region" description="Low complexity" evidence="14">
    <location>
        <begin position="770"/>
        <end position="782"/>
    </location>
</feature>
<keyword evidence="8" id="KW-0805">Transcription regulation</keyword>
<evidence type="ECO:0000313" key="18">
    <source>
        <dbReference type="Proteomes" id="UP000218231"/>
    </source>
</evidence>
<dbReference type="GO" id="GO:0003723">
    <property type="term" value="F:RNA binding"/>
    <property type="evidence" value="ECO:0007669"/>
    <property type="project" value="UniProtKB-KW"/>
</dbReference>
<evidence type="ECO:0000256" key="10">
    <source>
        <dbReference type="ARBA" id="ARBA00023242"/>
    </source>
</evidence>
<dbReference type="GO" id="GO:0140999">
    <property type="term" value="F:histone H3K4 trimethyltransferase activity"/>
    <property type="evidence" value="ECO:0007669"/>
    <property type="project" value="UniProtKB-EC"/>
</dbReference>
<dbReference type="PROSITE" id="PS50868">
    <property type="entry name" value="POST_SET"/>
    <property type="match status" value="1"/>
</dbReference>
<dbReference type="InterPro" id="IPR044570">
    <property type="entry name" value="Set1-like"/>
</dbReference>
<dbReference type="GO" id="GO:0048188">
    <property type="term" value="C:Set1C/COMPASS complex"/>
    <property type="evidence" value="ECO:0007669"/>
    <property type="project" value="InterPro"/>
</dbReference>
<evidence type="ECO:0000256" key="1">
    <source>
        <dbReference type="ARBA" id="ARBA00004123"/>
    </source>
</evidence>
<dbReference type="InterPro" id="IPR037841">
    <property type="entry name" value="SET_SETD1A/B"/>
</dbReference>
<dbReference type="GO" id="GO:0032259">
    <property type="term" value="P:methylation"/>
    <property type="evidence" value="ECO:0007669"/>
    <property type="project" value="UniProtKB-KW"/>
</dbReference>
<evidence type="ECO:0000256" key="3">
    <source>
        <dbReference type="ARBA" id="ARBA00022603"/>
    </source>
</evidence>
<feature type="region of interest" description="Disordered" evidence="14">
    <location>
        <begin position="296"/>
        <end position="376"/>
    </location>
</feature>
<reference evidence="17 18" key="1">
    <citation type="journal article" date="2017" name="Curr. Biol.">
        <title>Genome architecture and evolution of a unichromosomal asexual nematode.</title>
        <authorList>
            <person name="Fradin H."/>
            <person name="Zegar C."/>
            <person name="Gutwein M."/>
            <person name="Lucas J."/>
            <person name="Kovtun M."/>
            <person name="Corcoran D."/>
            <person name="Baugh L.R."/>
            <person name="Kiontke K."/>
            <person name="Gunsalus K."/>
            <person name="Fitch D.H."/>
            <person name="Piano F."/>
        </authorList>
    </citation>
    <scope>NUCLEOTIDE SEQUENCE [LARGE SCALE GENOMIC DNA]</scope>
    <source>
        <strain evidence="17">PF1309</strain>
    </source>
</reference>
<evidence type="ECO:0000256" key="13">
    <source>
        <dbReference type="ARBA" id="ARBA00049129"/>
    </source>
</evidence>
<dbReference type="SMART" id="SM00317">
    <property type="entry name" value="SET"/>
    <property type="match status" value="1"/>
</dbReference>
<dbReference type="Gene3D" id="2.170.270.10">
    <property type="entry name" value="SET domain"/>
    <property type="match status" value="1"/>
</dbReference>
<sequence>MGWPTKDNKPTSSTGSEANPNREGSREIQREAHSENQREQSSSTSAGAGSSSGQNAQLPPKLPQNPSSNATCSSTPAMPNSNRIYPAGYCFKLVYEDPNDIENPKARCHKRMQGKVNPQAAPNMERLNYKDQPKDPRGLHRYTFQSPSLYVPEFVIDEYYAGTPPRKEVGIFELNDNVDEKILSEIVRKVGETREIFVYKNPKTGKHLKMAAIIFKSAKYAQKFVEEFSEHERKSTEPPRRTIMGTPITCFLDPYLTLINERYEELMACSVPLPKHLRQLPSALLVERREAILAEKRGLLPPPPAPNLSTIPTTPPSVDLAEDDSNSPQEIKSQTLQGSGAKSRSQIPPSQSHDQVTLPPPPPIPTLPPPPMPPEFLMQQRMNMMQIDYSGQQQQNMMMSGYHRLQTSSGQPMQRTYLPPPGVITTPVLAAPLKNANKPEMIPPSSLASISVPPPPPTLGTIGMPQSSYKSPATPPPACNHQNSTPSRTPSTQYTESLEARVKNVFNLSSHSHRESHQQHQPTSAKRESDMTAYVEPIRPDSSIDMSINGEEDMDVEFSSEPEEETEEEKEERLKRQQEELKREVDQQVMAALRRTCEELQQVVLNDIIKKMEASGRQRIEIFLLNRRMEEEARRKEQEAAAAKQATMPLFVKQEVITKQPDSVTPSNNYMNYLGPGSRPVVAAGPTSFTSFLPKFPSFKRKALPTPRRQAPAASSKSHARSHSRSASSSSSSSSSSESSRSSSPAASSSSSSDDSSTSGDEQEENESVPSPGASSRATSSSDIVKLNCKPKAKRLLSSEDSVESRSRSAASFRSTESEGDASKMSADEDAIEAEENVPPPPEPVQELKKPGRPKRQATIKHKFISVKDLSEDSTNNANAIATNWNKEPMEIGQSEQPDTVKGVPALLLLDSADELEMNKQRAVEEQQDNIWRENVHAYEYHSHLTEHCYPQSWLKSDDQIVEENVRAIYSKMSGTLVAQAAALTPPPPQPEPVISPQPPAVVAAVPTKKLPTPKKRGQKRSNPSSSNNESDERISNELLKLITHFNVPVRPISPEEPPKVEFPYRTAECEERILNAYKYELDMEDQKYLEMVYAAEKKHALVDFRMLPFVPPARKRPRVTRIGRIEQYYEDPELDGLLPNEAGCARASGFQKMDSKMKTRLIRRPEEHKDSTDISLHDETAVRHQVQANKESKAMHRKLLNLMEMPNTNEFFKVNQLKYRKKMIKFARSRIHGWGLYAMEPIAPDDMIVEYIGQKIRPLVADVREVNYTRKGIGSSYLFRIDDTCVIDATKMGNFARFINHSCQPNCYARIVTVEGEKRIVIYSKNLIKKGDEITYDYKFPIEDDKIDCLCGAPNCRGTLN</sequence>
<feature type="compositionally biased region" description="Basic residues" evidence="14">
    <location>
        <begin position="851"/>
        <end position="860"/>
    </location>
</feature>
<evidence type="ECO:0000259" key="15">
    <source>
        <dbReference type="PROSITE" id="PS50280"/>
    </source>
</evidence>
<dbReference type="InterPro" id="IPR012677">
    <property type="entry name" value="Nucleotide-bd_a/b_plait_sf"/>
</dbReference>
<feature type="compositionally biased region" description="Pro residues" evidence="14">
    <location>
        <begin position="358"/>
        <end position="374"/>
    </location>
</feature>
<dbReference type="CDD" id="cd19169">
    <property type="entry name" value="SET_SETD1"/>
    <property type="match status" value="1"/>
</dbReference>
<evidence type="ECO:0000256" key="6">
    <source>
        <dbReference type="ARBA" id="ARBA00022853"/>
    </source>
</evidence>
<keyword evidence="3" id="KW-0489">Methyltransferase</keyword>
<keyword evidence="5" id="KW-0949">S-adenosyl-L-methionine</keyword>
<dbReference type="FunFam" id="2.170.270.10:FF:000010">
    <property type="entry name" value="Histone-lysine N-methyltransferase"/>
    <property type="match status" value="1"/>
</dbReference>
<dbReference type="SMART" id="SM01291">
    <property type="entry name" value="N-SET"/>
    <property type="match status" value="1"/>
</dbReference>
<feature type="region of interest" description="Disordered" evidence="14">
    <location>
        <begin position="1"/>
        <end position="79"/>
    </location>
</feature>
<dbReference type="PANTHER" id="PTHR45814:SF2">
    <property type="entry name" value="HISTONE-LYSINE N-METHYLTRANSFERASE SETD1"/>
    <property type="match status" value="1"/>
</dbReference>
<dbReference type="InterPro" id="IPR001214">
    <property type="entry name" value="SET_dom"/>
</dbReference>
<dbReference type="STRING" id="2018661.A0A2A2LD68"/>
<dbReference type="Pfam" id="PF00076">
    <property type="entry name" value="RRM_1"/>
    <property type="match status" value="1"/>
</dbReference>
<evidence type="ECO:0000256" key="2">
    <source>
        <dbReference type="ARBA" id="ARBA00012182"/>
    </source>
</evidence>
<feature type="region of interest" description="Disordered" evidence="14">
    <location>
        <begin position="453"/>
        <end position="495"/>
    </location>
</feature>
<feature type="domain" description="SET" evidence="15">
    <location>
        <begin position="1223"/>
        <end position="1340"/>
    </location>
</feature>
<name>A0A2A2LD68_9BILA</name>
<protein>
    <recommendedName>
        <fullName evidence="2">[histone H3]-lysine(4) N-trimethyltransferase</fullName>
        <ecNumber evidence="2">2.1.1.354</ecNumber>
    </recommendedName>
</protein>
<gene>
    <name evidence="17" type="ORF">WR25_14464</name>
</gene>
<evidence type="ECO:0000256" key="4">
    <source>
        <dbReference type="ARBA" id="ARBA00022679"/>
    </source>
</evidence>
<dbReference type="Pfam" id="PF00856">
    <property type="entry name" value="SET"/>
    <property type="match status" value="1"/>
</dbReference>
<dbReference type="Gene3D" id="3.30.70.330">
    <property type="match status" value="1"/>
</dbReference>
<dbReference type="InterPro" id="IPR035979">
    <property type="entry name" value="RBD_domain_sf"/>
</dbReference>
<dbReference type="InterPro" id="IPR024657">
    <property type="entry name" value="COMPASS_Set1_N-SET"/>
</dbReference>